<dbReference type="GO" id="GO:0045202">
    <property type="term" value="C:synapse"/>
    <property type="evidence" value="ECO:0007669"/>
    <property type="project" value="GOC"/>
</dbReference>
<dbReference type="CDD" id="cd16245">
    <property type="entry name" value="EFh_DAH"/>
    <property type="match status" value="1"/>
</dbReference>
<dbReference type="InterPro" id="IPR000433">
    <property type="entry name" value="Znf_ZZ"/>
</dbReference>
<keyword evidence="7" id="KW-0862">Zinc</keyword>
<dbReference type="InterPro" id="IPR043145">
    <property type="entry name" value="Znf_ZZ_sf"/>
</dbReference>
<evidence type="ECO:0000256" key="12">
    <source>
        <dbReference type="PROSITE-ProRule" id="PRU00228"/>
    </source>
</evidence>
<evidence type="ECO:0000313" key="16">
    <source>
        <dbReference type="Proteomes" id="UP001168821"/>
    </source>
</evidence>
<dbReference type="GO" id="GO:0016010">
    <property type="term" value="C:dystrophin-associated glycoprotein complex"/>
    <property type="evidence" value="ECO:0007669"/>
    <property type="project" value="UniProtKB-ARBA"/>
</dbReference>
<name>A0AA38I929_9CUCU</name>
<keyword evidence="4" id="KW-0963">Cytoplasm</keyword>
<protein>
    <recommendedName>
        <fullName evidence="17">Dystrophin</fullName>
    </recommendedName>
</protein>
<dbReference type="GO" id="GO:0099536">
    <property type="term" value="P:synaptic signaling"/>
    <property type="evidence" value="ECO:0007669"/>
    <property type="project" value="TreeGrafter"/>
</dbReference>
<evidence type="ECO:0000313" key="15">
    <source>
        <dbReference type="EMBL" id="KAJ3649917.1"/>
    </source>
</evidence>
<evidence type="ECO:0000256" key="3">
    <source>
        <dbReference type="ARBA" id="ARBA00022475"/>
    </source>
</evidence>
<dbReference type="PROSITE" id="PS50135">
    <property type="entry name" value="ZF_ZZ_2"/>
    <property type="match status" value="1"/>
</dbReference>
<evidence type="ECO:0000256" key="4">
    <source>
        <dbReference type="ARBA" id="ARBA00022490"/>
    </source>
</evidence>
<dbReference type="InterPro" id="IPR015154">
    <property type="entry name" value="EF-hand_dom_typ2"/>
</dbReference>
<evidence type="ECO:0000256" key="11">
    <source>
        <dbReference type="ARBA" id="ARBA00023212"/>
    </source>
</evidence>
<comment type="caution">
    <text evidence="15">The sequence shown here is derived from an EMBL/GenBank/DDBJ whole genome shotgun (WGS) entry which is preliminary data.</text>
</comment>
<keyword evidence="9" id="KW-0472">Membrane</keyword>
<comment type="subcellular location">
    <subcellularLocation>
        <location evidence="2">Cell membrane</location>
        <location evidence="2">Sarcolemma</location>
        <topology evidence="2">Peripheral membrane protein</topology>
        <orientation evidence="2">Cytoplasmic side</orientation>
    </subcellularLocation>
    <subcellularLocation>
        <location evidence="1">Cytoplasm</location>
        <location evidence="1">Cytoskeleton</location>
    </subcellularLocation>
</comment>
<dbReference type="InterPro" id="IPR050774">
    <property type="entry name" value="KCMF1/Dystrophin"/>
</dbReference>
<dbReference type="InterPro" id="IPR036020">
    <property type="entry name" value="WW_dom_sf"/>
</dbReference>
<dbReference type="Gene3D" id="1.10.238.10">
    <property type="entry name" value="EF-hand"/>
    <property type="match status" value="2"/>
</dbReference>
<dbReference type="InterPro" id="IPR001202">
    <property type="entry name" value="WW_dom"/>
</dbReference>
<evidence type="ECO:0000259" key="13">
    <source>
        <dbReference type="PROSITE" id="PS50020"/>
    </source>
</evidence>
<dbReference type="Gene3D" id="3.30.60.90">
    <property type="match status" value="1"/>
</dbReference>
<keyword evidence="11" id="KW-0206">Cytoskeleton</keyword>
<dbReference type="PROSITE" id="PS50020">
    <property type="entry name" value="WW_DOMAIN_2"/>
    <property type="match status" value="1"/>
</dbReference>
<dbReference type="GO" id="GO:0003779">
    <property type="term" value="F:actin binding"/>
    <property type="evidence" value="ECO:0007669"/>
    <property type="project" value="UniProtKB-KW"/>
</dbReference>
<keyword evidence="3" id="KW-1003">Cell membrane</keyword>
<dbReference type="PANTHER" id="PTHR12268:SF14">
    <property type="entry name" value="DYSTROPHIN-1"/>
    <property type="match status" value="1"/>
</dbReference>
<evidence type="ECO:0000256" key="10">
    <source>
        <dbReference type="ARBA" id="ARBA00023203"/>
    </source>
</evidence>
<keyword evidence="16" id="KW-1185">Reference proteome</keyword>
<dbReference type="GO" id="GO:0008270">
    <property type="term" value="F:zinc ion binding"/>
    <property type="evidence" value="ECO:0007669"/>
    <property type="project" value="UniProtKB-KW"/>
</dbReference>
<dbReference type="InterPro" id="IPR015153">
    <property type="entry name" value="EF-hand_dom_typ1"/>
</dbReference>
<dbReference type="GO" id="GO:0046716">
    <property type="term" value="P:muscle cell cellular homeostasis"/>
    <property type="evidence" value="ECO:0007669"/>
    <property type="project" value="UniProtKB-ARBA"/>
</dbReference>
<dbReference type="GO" id="GO:0005856">
    <property type="term" value="C:cytoskeleton"/>
    <property type="evidence" value="ECO:0007669"/>
    <property type="project" value="UniProtKB-SubCell"/>
</dbReference>
<proteinExistence type="predicted"/>
<dbReference type="SMART" id="SM00456">
    <property type="entry name" value="WW"/>
    <property type="match status" value="1"/>
</dbReference>
<dbReference type="CDD" id="cd00201">
    <property type="entry name" value="WW"/>
    <property type="match status" value="1"/>
</dbReference>
<dbReference type="Pfam" id="PF09069">
    <property type="entry name" value="EF-hand_3"/>
    <property type="match status" value="1"/>
</dbReference>
<keyword evidence="10" id="KW-0009">Actin-binding</keyword>
<evidence type="ECO:0000256" key="7">
    <source>
        <dbReference type="ARBA" id="ARBA00022833"/>
    </source>
</evidence>
<dbReference type="EMBL" id="JALNTZ010000006">
    <property type="protein sequence ID" value="KAJ3649917.1"/>
    <property type="molecule type" value="Genomic_DNA"/>
</dbReference>
<dbReference type="SUPFAM" id="SSF57850">
    <property type="entry name" value="RING/U-box"/>
    <property type="match status" value="1"/>
</dbReference>
<dbReference type="Proteomes" id="UP001168821">
    <property type="component" value="Unassembled WGS sequence"/>
</dbReference>
<feature type="domain" description="ZZ-type" evidence="14">
    <location>
        <begin position="254"/>
        <end position="310"/>
    </location>
</feature>
<dbReference type="Gene3D" id="6.10.140.70">
    <property type="match status" value="1"/>
</dbReference>
<dbReference type="Pfam" id="PF09068">
    <property type="entry name" value="EF-hand_2"/>
    <property type="match status" value="1"/>
</dbReference>
<keyword evidence="6 12" id="KW-0863">Zinc-finger</keyword>
<dbReference type="GO" id="GO:0050804">
    <property type="term" value="P:modulation of chemical synaptic transmission"/>
    <property type="evidence" value="ECO:0007669"/>
    <property type="project" value="UniProtKB-ARBA"/>
</dbReference>
<sequence>MQAPWKKLENETGFPFYFNDITQQKQWDHPKFIEVKHVIDDCNYVKYSKYRAALKFRALQKILFMEDVTLSTVLGVFAKHQLGTNESSLCLESYDLEAVLFDIYFAASKQNNKSFDVDFAVELMQNFLYNIYDKERQVKLQVSSTKLALALLLDCELSELHNLIFSLCADHNSCVTRLRLQSLLAKLVDVFVFMHEDVSFGQHLINSTIENCFSNSPGLVGLCENNFIAWLEEAPQLFSWIPVLYRIKSSELVIHSTKCSTCKASPLFGLMYRCMKCSKYTQCQRCFLTGRCNNSHKLSHSMREYCTSEATSKEFNFKFIKKLCGLMPCSVKLNETDNGVVATKFPSPDKNFLQKSLNAGLLGVESAVNPPHTQLQLIIRQLELQNRELHKILFGAYNEKEIRKHLEEHKVEVAAQIHKLKILRECLHSGVQAPPKNSLESTPMVGIFKYPKRSDLENMLSPIIQTSECNEKSGTQQALFTCGNIKEVTQESLPYSVNDISTWIKNQPTSSKGDMEAVVRNSPVRELHNDLDDALAKLQQILANNFTLDESLGTIDNDHLKHAVSEVEGMLTSFIDNVESSRASSVQPFKQA</sequence>
<dbReference type="GO" id="GO:0005737">
    <property type="term" value="C:cytoplasm"/>
    <property type="evidence" value="ECO:0007669"/>
    <property type="project" value="UniProtKB-ARBA"/>
</dbReference>
<evidence type="ECO:0000256" key="9">
    <source>
        <dbReference type="ARBA" id="ARBA00023136"/>
    </source>
</evidence>
<dbReference type="InterPro" id="IPR011992">
    <property type="entry name" value="EF-hand-dom_pair"/>
</dbReference>
<dbReference type="AlphaFoldDB" id="A0AA38I929"/>
<keyword evidence="5" id="KW-0479">Metal-binding</keyword>
<dbReference type="Pfam" id="PF00569">
    <property type="entry name" value="ZZ"/>
    <property type="match status" value="1"/>
</dbReference>
<accession>A0AA38I929</accession>
<evidence type="ECO:0000256" key="8">
    <source>
        <dbReference type="ARBA" id="ARBA00022837"/>
    </source>
</evidence>
<dbReference type="SUPFAM" id="SSF51045">
    <property type="entry name" value="WW domain"/>
    <property type="match status" value="1"/>
</dbReference>
<evidence type="ECO:0000256" key="2">
    <source>
        <dbReference type="ARBA" id="ARBA00004278"/>
    </source>
</evidence>
<dbReference type="PANTHER" id="PTHR12268">
    <property type="entry name" value="E3 UBIQUITIN-PROTEIN LIGASE KCMF1"/>
    <property type="match status" value="1"/>
</dbReference>
<keyword evidence="8" id="KW-0106">Calcium</keyword>
<gene>
    <name evidence="15" type="ORF">Zmor_021633</name>
</gene>
<evidence type="ECO:0000256" key="6">
    <source>
        <dbReference type="ARBA" id="ARBA00022771"/>
    </source>
</evidence>
<feature type="domain" description="WW" evidence="13">
    <location>
        <begin position="1"/>
        <end position="32"/>
    </location>
</feature>
<reference evidence="15" key="1">
    <citation type="journal article" date="2023" name="G3 (Bethesda)">
        <title>Whole genome assemblies of Zophobas morio and Tenebrio molitor.</title>
        <authorList>
            <person name="Kaur S."/>
            <person name="Stinson S.A."/>
            <person name="diCenzo G.C."/>
        </authorList>
    </citation>
    <scope>NUCLEOTIDE SEQUENCE</scope>
    <source>
        <strain evidence="15">QUZm001</strain>
    </source>
</reference>
<dbReference type="SUPFAM" id="SSF47473">
    <property type="entry name" value="EF-hand"/>
    <property type="match status" value="2"/>
</dbReference>
<evidence type="ECO:0008006" key="17">
    <source>
        <dbReference type="Google" id="ProtNLM"/>
    </source>
</evidence>
<dbReference type="GO" id="GO:0042383">
    <property type="term" value="C:sarcolemma"/>
    <property type="evidence" value="ECO:0007669"/>
    <property type="project" value="UniProtKB-SubCell"/>
</dbReference>
<evidence type="ECO:0000256" key="1">
    <source>
        <dbReference type="ARBA" id="ARBA00004245"/>
    </source>
</evidence>
<organism evidence="15 16">
    <name type="scientific">Zophobas morio</name>
    <dbReference type="NCBI Taxonomy" id="2755281"/>
    <lineage>
        <taxon>Eukaryota</taxon>
        <taxon>Metazoa</taxon>
        <taxon>Ecdysozoa</taxon>
        <taxon>Arthropoda</taxon>
        <taxon>Hexapoda</taxon>
        <taxon>Insecta</taxon>
        <taxon>Pterygota</taxon>
        <taxon>Neoptera</taxon>
        <taxon>Endopterygota</taxon>
        <taxon>Coleoptera</taxon>
        <taxon>Polyphaga</taxon>
        <taxon>Cucujiformia</taxon>
        <taxon>Tenebrionidae</taxon>
        <taxon>Zophobas</taxon>
    </lineage>
</organism>
<evidence type="ECO:0000259" key="14">
    <source>
        <dbReference type="PROSITE" id="PS50135"/>
    </source>
</evidence>
<dbReference type="SMART" id="SM00291">
    <property type="entry name" value="ZnF_ZZ"/>
    <property type="match status" value="1"/>
</dbReference>
<evidence type="ECO:0000256" key="5">
    <source>
        <dbReference type="ARBA" id="ARBA00022723"/>
    </source>
</evidence>